<evidence type="ECO:0000313" key="2">
    <source>
        <dbReference type="EMBL" id="USG59467.1"/>
    </source>
</evidence>
<proteinExistence type="predicted"/>
<evidence type="ECO:0000313" key="3">
    <source>
        <dbReference type="Proteomes" id="UP001056291"/>
    </source>
</evidence>
<reference evidence="2" key="1">
    <citation type="submission" date="2022-06" db="EMBL/GenBank/DDBJ databases">
        <title>Sneathiella actinostolidae sp. nov., isolated from a sea anemonein the Western Pacific Ocean.</title>
        <authorList>
            <person name="Wei M.J."/>
        </authorList>
    </citation>
    <scope>NUCLEOTIDE SEQUENCE</scope>
    <source>
        <strain evidence="2">PHK-P5</strain>
    </source>
</reference>
<protein>
    <submittedName>
        <fullName evidence="2">DUF2066 domain-containing protein</fullName>
    </submittedName>
</protein>
<dbReference type="EMBL" id="CP098747">
    <property type="protein sequence ID" value="USG59467.1"/>
    <property type="molecule type" value="Genomic_DNA"/>
</dbReference>
<feature type="chain" id="PRO_5045896796" evidence="1">
    <location>
        <begin position="32"/>
        <end position="383"/>
    </location>
</feature>
<accession>A0ABY4VXL1</accession>
<organism evidence="2 3">
    <name type="scientific">Sneathiella marina</name>
    <dbReference type="NCBI Taxonomy" id="2950108"/>
    <lineage>
        <taxon>Bacteria</taxon>
        <taxon>Pseudomonadati</taxon>
        <taxon>Pseudomonadota</taxon>
        <taxon>Alphaproteobacteria</taxon>
        <taxon>Sneathiellales</taxon>
        <taxon>Sneathiellaceae</taxon>
        <taxon>Sneathiella</taxon>
    </lineage>
</organism>
<sequence>MTDTKRILSNVTHQVICVLFISFLTTVPAHAVENDQYTVRDISVDTTAATIPQAQTKAIRVGQRRAFYTLLRKLVPVAYHLDIPVLQDEEITPLVAGFQVANERTAPQRYLADLTFEFKRQEIRDVLRNAGLPFAEAVAKPLLVLPVFNNGETKVLWEEPNPWRTAWVDVIDFGVRPEIAESNLDDAAQTLSQPVIVPAGDFADIQAIDVQQAVSLDEDALGVIEDIYETPGTLIISARLREDQDGRLVLEISRQRSGQFSTTVIDSYIGTDDPEFLMQSAILDILQKQQDDWKQQNIIDFSVENTLAVTTTITGLEDWLHIQEQVKSLSSVSGTRTIDLSVAKAFWHVTFLGSIDQLRISLAQQDLQLVDNSGYWTLDPVRN</sequence>
<dbReference type="RefSeq" id="WP_251932188.1">
    <property type="nucleotide sequence ID" value="NZ_CP098747.1"/>
</dbReference>
<feature type="signal peptide" evidence="1">
    <location>
        <begin position="1"/>
        <end position="31"/>
    </location>
</feature>
<name>A0ABY4VXL1_9PROT</name>
<gene>
    <name evidence="2" type="ORF">NBZ79_09725</name>
</gene>
<dbReference type="Pfam" id="PF09839">
    <property type="entry name" value="DUF2066"/>
    <property type="match status" value="1"/>
</dbReference>
<keyword evidence="3" id="KW-1185">Reference proteome</keyword>
<keyword evidence="1" id="KW-0732">Signal</keyword>
<dbReference type="InterPro" id="IPR018642">
    <property type="entry name" value="DUF2066"/>
</dbReference>
<evidence type="ECO:0000256" key="1">
    <source>
        <dbReference type="SAM" id="SignalP"/>
    </source>
</evidence>
<dbReference type="Proteomes" id="UP001056291">
    <property type="component" value="Chromosome"/>
</dbReference>